<gene>
    <name evidence="1" type="ORF">BVC80_8251g5</name>
</gene>
<reference evidence="1 2" key="1">
    <citation type="journal article" date="2017" name="Mol. Plant">
        <title>The Genome of Medicinal Plant Macleaya cordata Provides New Insights into Benzylisoquinoline Alkaloids Metabolism.</title>
        <authorList>
            <person name="Liu X."/>
            <person name="Liu Y."/>
            <person name="Huang P."/>
            <person name="Ma Y."/>
            <person name="Qing Z."/>
            <person name="Tang Q."/>
            <person name="Cao H."/>
            <person name="Cheng P."/>
            <person name="Zheng Y."/>
            <person name="Yuan Z."/>
            <person name="Zhou Y."/>
            <person name="Liu J."/>
            <person name="Tang Z."/>
            <person name="Zhuo Y."/>
            <person name="Zhang Y."/>
            <person name="Yu L."/>
            <person name="Huang J."/>
            <person name="Yang P."/>
            <person name="Peng Q."/>
            <person name="Zhang J."/>
            <person name="Jiang W."/>
            <person name="Zhang Z."/>
            <person name="Lin K."/>
            <person name="Ro D.K."/>
            <person name="Chen X."/>
            <person name="Xiong X."/>
            <person name="Shang Y."/>
            <person name="Huang S."/>
            <person name="Zeng J."/>
        </authorList>
    </citation>
    <scope>NUCLEOTIDE SEQUENCE [LARGE SCALE GENOMIC DNA]</scope>
    <source>
        <strain evidence="2">cv. BLH2017</strain>
        <tissue evidence="1">Root</tissue>
    </source>
</reference>
<name>A0A200Q458_MACCD</name>
<dbReference type="AlphaFoldDB" id="A0A200Q458"/>
<evidence type="ECO:0000313" key="2">
    <source>
        <dbReference type="Proteomes" id="UP000195402"/>
    </source>
</evidence>
<keyword evidence="2" id="KW-1185">Reference proteome</keyword>
<sequence>MLFEPALTTARLKVKKPSPCSFQPRTLEESKWAGDLSTKKTGSGEPFQRSHVIERDLFGVDLVRKTRIGVDEDGRPSLGLEFQDLRDTSQRSFWKALGSQGQSRCSASQGGGYQ</sequence>
<accession>A0A200Q458</accession>
<proteinExistence type="predicted"/>
<dbReference type="InParanoid" id="A0A200Q458"/>
<dbReference type="EMBL" id="MVGT01003130">
    <property type="protein sequence ID" value="OVA05253.1"/>
    <property type="molecule type" value="Genomic_DNA"/>
</dbReference>
<dbReference type="Proteomes" id="UP000195402">
    <property type="component" value="Unassembled WGS sequence"/>
</dbReference>
<evidence type="ECO:0000313" key="1">
    <source>
        <dbReference type="EMBL" id="OVA05253.1"/>
    </source>
</evidence>
<protein>
    <submittedName>
        <fullName evidence="1">Uncharacterized protein</fullName>
    </submittedName>
</protein>
<organism evidence="1 2">
    <name type="scientific">Macleaya cordata</name>
    <name type="common">Five-seeded plume-poppy</name>
    <name type="synonym">Bocconia cordata</name>
    <dbReference type="NCBI Taxonomy" id="56857"/>
    <lineage>
        <taxon>Eukaryota</taxon>
        <taxon>Viridiplantae</taxon>
        <taxon>Streptophyta</taxon>
        <taxon>Embryophyta</taxon>
        <taxon>Tracheophyta</taxon>
        <taxon>Spermatophyta</taxon>
        <taxon>Magnoliopsida</taxon>
        <taxon>Ranunculales</taxon>
        <taxon>Papaveraceae</taxon>
        <taxon>Papaveroideae</taxon>
        <taxon>Macleaya</taxon>
    </lineage>
</organism>
<comment type="caution">
    <text evidence="1">The sequence shown here is derived from an EMBL/GenBank/DDBJ whole genome shotgun (WGS) entry which is preliminary data.</text>
</comment>